<feature type="domain" description="Peptidase M16 C-terminal" evidence="2">
    <location>
        <begin position="194"/>
        <end position="365"/>
    </location>
</feature>
<dbReference type="VEuPathDB" id="VectorBase:CSON007777"/>
<dbReference type="AlphaFoldDB" id="A0A336KC94"/>
<dbReference type="Pfam" id="PF00675">
    <property type="entry name" value="Peptidase_M16"/>
    <property type="match status" value="1"/>
</dbReference>
<dbReference type="Gene3D" id="3.30.830.10">
    <property type="entry name" value="Metalloenzyme, LuxS/M16 peptidase-like"/>
    <property type="match status" value="4"/>
</dbReference>
<evidence type="ECO:0000259" key="2">
    <source>
        <dbReference type="Pfam" id="PF05193"/>
    </source>
</evidence>
<dbReference type="InterPro" id="IPR011249">
    <property type="entry name" value="Metalloenz_LuxS/M16"/>
</dbReference>
<reference evidence="3" key="1">
    <citation type="submission" date="2018-04" db="EMBL/GenBank/DDBJ databases">
        <authorList>
            <person name="Go L.Y."/>
            <person name="Mitchell J.A."/>
        </authorList>
    </citation>
    <scope>NUCLEOTIDE SEQUENCE</scope>
    <source>
        <tissue evidence="3">Whole organism</tissue>
    </source>
</reference>
<name>A0A336KC94_CULSO</name>
<dbReference type="Pfam" id="PF05193">
    <property type="entry name" value="Peptidase_M16_C"/>
    <property type="match status" value="1"/>
</dbReference>
<dbReference type="GO" id="GO:0046872">
    <property type="term" value="F:metal ion binding"/>
    <property type="evidence" value="ECO:0007669"/>
    <property type="project" value="InterPro"/>
</dbReference>
<reference evidence="4" key="2">
    <citation type="submission" date="2018-07" db="EMBL/GenBank/DDBJ databases">
        <authorList>
            <person name="Quirk P.G."/>
            <person name="Krulwich T.A."/>
        </authorList>
    </citation>
    <scope>NUCLEOTIDE SEQUENCE</scope>
</reference>
<evidence type="ECO:0000259" key="1">
    <source>
        <dbReference type="Pfam" id="PF00675"/>
    </source>
</evidence>
<dbReference type="PANTHER" id="PTHR43016">
    <property type="entry name" value="PRESEQUENCE PROTEASE"/>
    <property type="match status" value="1"/>
</dbReference>
<dbReference type="EMBL" id="UFQS01000292">
    <property type="protein sequence ID" value="SSX02516.1"/>
    <property type="molecule type" value="Genomic_DNA"/>
</dbReference>
<dbReference type="SUPFAM" id="SSF63411">
    <property type="entry name" value="LuxS/MPP-like metallohydrolase"/>
    <property type="match status" value="4"/>
</dbReference>
<sequence length="1014" mass="114135">MAENFKLLANVKVNDRIPVRKYKSEKTGLTVILADVEGPVVNGYFCLATEAHDDDGLPHTLEHLIFLGSEKYPFKGVLDLIANRCLASGTNAWTDTDHTCYTMTTAGSDGYLSLLPIYLDHILYPTLTDAGFITEVHHISGEGEDGGVVYCEMQGRENSGESRIHLELLRAIYPGSGYCAETGGIMKNLRESTNNEKVRAYHEKFYRPDNLTVIVTGQVKPEDLFKSLEPVEQKIISKGKKAPFERPWQSPIDPLTESKDIKIVYPNDEEDCGIVCIGYRGPKATTEHHTLNACSILMRYLSDTSVSPLMRDMVEISDPFASKVGYNLGENSVSLLYFSFDNVPLDKVDMVHPKYHSVIENIAKGAEKIDMKRLQNIIDKSILESLNSLESNPHDDIAFHSIGYILYGDSEDDFTDRLNSNKLLAELKQKDETFWIDLLKKYFVNAKYVVVRAVPSIEEQQRMAKEEQERIEKQRSDLGPAGLEKKEKELLEAMKTNEINPPVEMLTDVPIPSVEKMNFHPLKIFRLSDKVSPPGLNLETLPVYAEAFDLHSNFVYIITSLNTEKVPLELRPYLLLFTELLTESPIMRDGKLIPYEEVVAQLEADTVATGTRIGLEPSSRFTCGPFSNALSIMIQVEQQKYETGAKWLTELLHQTQFTLDRIKVTTAKMVNDVAQAKRKGSTIARGLLQAIYYNPDTNVQLLSLLKQQKFLNGILEKLEKPNGVQSIIDDLNKIRDIITNASNVALHLAADWQKLAKLGMDLSKPLANVVKETNEVKSPGKMNNLSDWKMINYDGFLEKGYSGCILGMGCVESAFLYSAVNSINDFMSDDLPPLMLFLQYLTQLEGPLWRQIRGPGYAYGYNIVPRPHEGLLSFGLYRSTNVVAAYKEAKRIVEDQLKPESEWDSTLLESARSSLIFEIIEREKSIGDVVCQALLSTFKDVPVEYNKILVKKVNSVTHEDLKRVGEKYVATLFSPKARYSIVCHPDKMQDIKAAFDQLGLNLKPENSLEESILA</sequence>
<protein>
    <submittedName>
        <fullName evidence="3">CSON007777 protein</fullName>
    </submittedName>
</protein>
<dbReference type="InterPro" id="IPR007863">
    <property type="entry name" value="Peptidase_M16_C"/>
</dbReference>
<dbReference type="FunFam" id="3.30.830.10:FF:000015">
    <property type="entry name" value="Putative zinc metalloprotease"/>
    <property type="match status" value="1"/>
</dbReference>
<feature type="domain" description="Peptidase M16 N-terminal" evidence="1">
    <location>
        <begin position="50"/>
        <end position="129"/>
    </location>
</feature>
<dbReference type="EMBL" id="UFQT01000292">
    <property type="protein sequence ID" value="SSX22890.1"/>
    <property type="molecule type" value="Genomic_DNA"/>
</dbReference>
<dbReference type="InterPro" id="IPR011765">
    <property type="entry name" value="Pept_M16_N"/>
</dbReference>
<accession>A0A336KC94</accession>
<evidence type="ECO:0000313" key="4">
    <source>
        <dbReference type="EMBL" id="SSX22890.1"/>
    </source>
</evidence>
<proteinExistence type="predicted"/>
<evidence type="ECO:0000313" key="3">
    <source>
        <dbReference type="EMBL" id="SSX02516.1"/>
    </source>
</evidence>
<organism evidence="3">
    <name type="scientific">Culicoides sonorensis</name>
    <name type="common">Biting midge</name>
    <dbReference type="NCBI Taxonomy" id="179676"/>
    <lineage>
        <taxon>Eukaryota</taxon>
        <taxon>Metazoa</taxon>
        <taxon>Ecdysozoa</taxon>
        <taxon>Arthropoda</taxon>
        <taxon>Hexapoda</taxon>
        <taxon>Insecta</taxon>
        <taxon>Pterygota</taxon>
        <taxon>Neoptera</taxon>
        <taxon>Endopterygota</taxon>
        <taxon>Diptera</taxon>
        <taxon>Nematocera</taxon>
        <taxon>Chironomoidea</taxon>
        <taxon>Ceratopogonidae</taxon>
        <taxon>Ceratopogoninae</taxon>
        <taxon>Culicoides</taxon>
        <taxon>Monoculicoides</taxon>
    </lineage>
</organism>
<dbReference type="FunFam" id="3.30.830.10:FF:000031">
    <property type="entry name" value="Putative zinc metalloprotease"/>
    <property type="match status" value="1"/>
</dbReference>
<dbReference type="PANTHER" id="PTHR43016:SF16">
    <property type="entry name" value="METALLOPROTEASE, PUTATIVE (AFU_ORTHOLOGUE AFUA_4G07610)-RELATED"/>
    <property type="match status" value="1"/>
</dbReference>
<gene>
    <name evidence="3" type="primary">CSON007777</name>
</gene>